<keyword evidence="3" id="KW-1185">Reference proteome</keyword>
<dbReference type="GO" id="GO:0035662">
    <property type="term" value="F:Toll-like receptor 4 binding"/>
    <property type="evidence" value="ECO:0007669"/>
    <property type="project" value="TreeGrafter"/>
</dbReference>
<feature type="compositionally biased region" description="Polar residues" evidence="1">
    <location>
        <begin position="177"/>
        <end position="193"/>
    </location>
</feature>
<dbReference type="PANTHER" id="PTHR22662:SF0">
    <property type="entry name" value="TOLL_INTERLEUKIN-1 RECEPTOR DOMAIN-CONTAINING ADAPTER PROTEIN"/>
    <property type="match status" value="1"/>
</dbReference>
<evidence type="ECO:0000256" key="1">
    <source>
        <dbReference type="SAM" id="MobiDB-lite"/>
    </source>
</evidence>
<dbReference type="InterPro" id="IPR000157">
    <property type="entry name" value="TIR_dom"/>
</dbReference>
<dbReference type="GO" id="GO:0005737">
    <property type="term" value="C:cytoplasm"/>
    <property type="evidence" value="ECO:0007669"/>
    <property type="project" value="TreeGrafter"/>
</dbReference>
<dbReference type="GO" id="GO:0032760">
    <property type="term" value="P:positive regulation of tumor necrosis factor production"/>
    <property type="evidence" value="ECO:0007669"/>
    <property type="project" value="TreeGrafter"/>
</dbReference>
<sequence length="265" mass="29415">MAASSRVEPCKYDVLLLGYDRTLATGDADEEAIGRSEDFACTLVEYLETKCNLKVFFDCRDVDLGQSVFDARFDVFKKSKFIVPVMCPAFIQDCWSKYITESAFVDRLGSAQFIPVCVLGVTQQDTKDKLKNYRVIKCLYFKAEAVLPEDDLQALDKLRRALTAGVSQPVQDDRNNEGQGDVSNEETISQPQEETAPPCEDITGQGRDAVEDGSGENSVQGWMGSLSSFLRDVAPAIWTCILYTENSTPQLFPAKNNAKNGHCKD</sequence>
<gene>
    <name evidence="4" type="primary">LOC106177431</name>
</gene>
<dbReference type="Proteomes" id="UP000085678">
    <property type="component" value="Unplaced"/>
</dbReference>
<dbReference type="GO" id="GO:0035663">
    <property type="term" value="F:Toll-like receptor 2 binding"/>
    <property type="evidence" value="ECO:0007669"/>
    <property type="project" value="TreeGrafter"/>
</dbReference>
<dbReference type="GeneID" id="106177431"/>
<dbReference type="InterPro" id="IPR035897">
    <property type="entry name" value="Toll_tir_struct_dom_sf"/>
</dbReference>
<protein>
    <submittedName>
        <fullName evidence="4">Uncharacterized protein LOC106177431 isoform X1</fullName>
    </submittedName>
</protein>
<dbReference type="PANTHER" id="PTHR22662">
    <property type="entry name" value="TIRAP"/>
    <property type="match status" value="1"/>
</dbReference>
<dbReference type="InterPro" id="IPR017279">
    <property type="entry name" value="Tol-interleuk_rcpt_adapt_Tirap"/>
</dbReference>
<dbReference type="OrthoDB" id="6156515at2759"/>
<dbReference type="Pfam" id="PF01582">
    <property type="entry name" value="TIR"/>
    <property type="match status" value="1"/>
</dbReference>
<dbReference type="GO" id="GO:0005886">
    <property type="term" value="C:plasma membrane"/>
    <property type="evidence" value="ECO:0007669"/>
    <property type="project" value="TreeGrafter"/>
</dbReference>
<name>A0A1S3JZX1_LINAN</name>
<feature type="region of interest" description="Disordered" evidence="1">
    <location>
        <begin position="166"/>
        <end position="218"/>
    </location>
</feature>
<evidence type="ECO:0000313" key="3">
    <source>
        <dbReference type="Proteomes" id="UP000085678"/>
    </source>
</evidence>
<dbReference type="RefSeq" id="XP_013415649.1">
    <property type="nucleotide sequence ID" value="XM_013560195.1"/>
</dbReference>
<proteinExistence type="predicted"/>
<dbReference type="GO" id="GO:0034142">
    <property type="term" value="P:toll-like receptor 4 signaling pathway"/>
    <property type="evidence" value="ECO:0007669"/>
    <property type="project" value="TreeGrafter"/>
</dbReference>
<evidence type="ECO:0000313" key="4">
    <source>
        <dbReference type="RefSeq" id="XP_013415649.1"/>
    </source>
</evidence>
<dbReference type="AlphaFoldDB" id="A0A1S3JZX1"/>
<dbReference type="GO" id="GO:2000343">
    <property type="term" value="P:positive regulation of chemokine (C-X-C motif) ligand 2 production"/>
    <property type="evidence" value="ECO:0007669"/>
    <property type="project" value="TreeGrafter"/>
</dbReference>
<feature type="domain" description="TIR" evidence="2">
    <location>
        <begin position="17"/>
        <end position="162"/>
    </location>
</feature>
<dbReference type="SUPFAM" id="SSF52200">
    <property type="entry name" value="Toll/Interleukin receptor TIR domain"/>
    <property type="match status" value="1"/>
</dbReference>
<dbReference type="Gene3D" id="3.40.50.10140">
    <property type="entry name" value="Toll/interleukin-1 receptor homology (TIR) domain"/>
    <property type="match status" value="1"/>
</dbReference>
<dbReference type="GO" id="GO:0043123">
    <property type="term" value="P:positive regulation of canonical NF-kappaB signal transduction"/>
    <property type="evidence" value="ECO:0007669"/>
    <property type="project" value="TreeGrafter"/>
</dbReference>
<dbReference type="InParanoid" id="A0A1S3JZX1"/>
<evidence type="ECO:0000259" key="2">
    <source>
        <dbReference type="PROSITE" id="PS50104"/>
    </source>
</evidence>
<organism evidence="3 4">
    <name type="scientific">Lingula anatina</name>
    <name type="common">Brachiopod</name>
    <name type="synonym">Lingula unguis</name>
    <dbReference type="NCBI Taxonomy" id="7574"/>
    <lineage>
        <taxon>Eukaryota</taxon>
        <taxon>Metazoa</taxon>
        <taxon>Spiralia</taxon>
        <taxon>Lophotrochozoa</taxon>
        <taxon>Brachiopoda</taxon>
        <taxon>Linguliformea</taxon>
        <taxon>Lingulata</taxon>
        <taxon>Lingulida</taxon>
        <taxon>Linguloidea</taxon>
        <taxon>Lingulidae</taxon>
        <taxon>Lingula</taxon>
    </lineage>
</organism>
<accession>A0A1S3JZX1</accession>
<reference evidence="4" key="1">
    <citation type="submission" date="2025-08" db="UniProtKB">
        <authorList>
            <consortium name="RefSeq"/>
        </authorList>
    </citation>
    <scope>IDENTIFICATION</scope>
    <source>
        <tissue evidence="4">Gonads</tissue>
    </source>
</reference>
<dbReference type="PROSITE" id="PS50104">
    <property type="entry name" value="TIR"/>
    <property type="match status" value="1"/>
</dbReference>
<dbReference type="KEGG" id="lak:106177431"/>